<dbReference type="GO" id="GO:0046983">
    <property type="term" value="F:protein dimerization activity"/>
    <property type="evidence" value="ECO:0007669"/>
    <property type="project" value="InterPro"/>
</dbReference>
<gene>
    <name evidence="3" type="ORF">CEURO_LOCUS3021</name>
</gene>
<evidence type="ECO:0000313" key="3">
    <source>
        <dbReference type="EMBL" id="CAH9068968.1"/>
    </source>
</evidence>
<feature type="region of interest" description="Disordered" evidence="1">
    <location>
        <begin position="36"/>
        <end position="60"/>
    </location>
</feature>
<reference evidence="3" key="1">
    <citation type="submission" date="2022-07" db="EMBL/GenBank/DDBJ databases">
        <authorList>
            <person name="Macas J."/>
            <person name="Novak P."/>
            <person name="Neumann P."/>
        </authorList>
    </citation>
    <scope>NUCLEOTIDE SEQUENCE</scope>
</reference>
<dbReference type="InterPro" id="IPR012337">
    <property type="entry name" value="RNaseH-like_sf"/>
</dbReference>
<protein>
    <recommendedName>
        <fullName evidence="2">HAT C-terminal dimerisation domain-containing protein</fullName>
    </recommendedName>
</protein>
<accession>A0A9P1E058</accession>
<evidence type="ECO:0000259" key="2">
    <source>
        <dbReference type="Pfam" id="PF05699"/>
    </source>
</evidence>
<feature type="domain" description="HAT C-terminal dimerisation" evidence="2">
    <location>
        <begin position="112"/>
        <end position="190"/>
    </location>
</feature>
<dbReference type="InterPro" id="IPR008906">
    <property type="entry name" value="HATC_C_dom"/>
</dbReference>
<proteinExistence type="predicted"/>
<organism evidence="3 4">
    <name type="scientific">Cuscuta europaea</name>
    <name type="common">European dodder</name>
    <dbReference type="NCBI Taxonomy" id="41803"/>
    <lineage>
        <taxon>Eukaryota</taxon>
        <taxon>Viridiplantae</taxon>
        <taxon>Streptophyta</taxon>
        <taxon>Embryophyta</taxon>
        <taxon>Tracheophyta</taxon>
        <taxon>Spermatophyta</taxon>
        <taxon>Magnoliopsida</taxon>
        <taxon>eudicotyledons</taxon>
        <taxon>Gunneridae</taxon>
        <taxon>Pentapetalae</taxon>
        <taxon>asterids</taxon>
        <taxon>lamiids</taxon>
        <taxon>Solanales</taxon>
        <taxon>Convolvulaceae</taxon>
        <taxon>Cuscuteae</taxon>
        <taxon>Cuscuta</taxon>
        <taxon>Cuscuta subgen. Cuscuta</taxon>
    </lineage>
</organism>
<evidence type="ECO:0000313" key="4">
    <source>
        <dbReference type="Proteomes" id="UP001152484"/>
    </source>
</evidence>
<evidence type="ECO:0000256" key="1">
    <source>
        <dbReference type="SAM" id="MobiDB-lite"/>
    </source>
</evidence>
<dbReference type="PANTHER" id="PTHR23272">
    <property type="entry name" value="BED FINGER-RELATED"/>
    <property type="match status" value="1"/>
</dbReference>
<dbReference type="Pfam" id="PF05699">
    <property type="entry name" value="Dimer_Tnp_hAT"/>
    <property type="match status" value="1"/>
</dbReference>
<dbReference type="PANTHER" id="PTHR23272:SF184">
    <property type="entry name" value="OS03G0311250 PROTEIN"/>
    <property type="match status" value="1"/>
</dbReference>
<dbReference type="EMBL" id="CAMAPE010000005">
    <property type="protein sequence ID" value="CAH9068968.1"/>
    <property type="molecule type" value="Genomic_DNA"/>
</dbReference>
<sequence>MEWTELEVFNKESEMKTFMLSLYDEYVDKLEGGKLVKKRNGDGNETGNMKRQKSTSMRGSSSKNAFVVDWTKHIGQTDATVVTHEIDQYLNDSLEPIGAKPPQETEEDDTSFDEEVVEEEYQMFDVLHWWKFASPNYPVLASIARDVFAIQVSTVASEGAFSTGGRVIDAFRSSLTPSSIEALICMQNWLKGDNIITHFEDEPCTKELEFYEAIETELANARPGSLSIHQDEEDI</sequence>
<feature type="compositionally biased region" description="Polar residues" evidence="1">
    <location>
        <begin position="43"/>
        <end position="60"/>
    </location>
</feature>
<dbReference type="Proteomes" id="UP001152484">
    <property type="component" value="Unassembled WGS sequence"/>
</dbReference>
<dbReference type="AlphaFoldDB" id="A0A9P1E058"/>
<dbReference type="SUPFAM" id="SSF53098">
    <property type="entry name" value="Ribonuclease H-like"/>
    <property type="match status" value="1"/>
</dbReference>
<dbReference type="OrthoDB" id="1421006at2759"/>
<keyword evidence="4" id="KW-1185">Reference proteome</keyword>
<name>A0A9P1E058_CUSEU</name>
<comment type="caution">
    <text evidence="3">The sequence shown here is derived from an EMBL/GenBank/DDBJ whole genome shotgun (WGS) entry which is preliminary data.</text>
</comment>